<dbReference type="Proteomes" id="UP000324748">
    <property type="component" value="Unassembled WGS sequence"/>
</dbReference>
<dbReference type="PROSITE" id="PS01128">
    <property type="entry name" value="SHIKIMATE_KINASE"/>
    <property type="match status" value="1"/>
</dbReference>
<dbReference type="Pfam" id="PF24621">
    <property type="entry name" value="DHQS_C"/>
    <property type="match status" value="1"/>
</dbReference>
<feature type="active site" description="Proton acceptor; for 3-dehydroquinate dehydratase activity" evidence="21">
    <location>
        <position position="1300"/>
    </location>
</feature>
<keyword evidence="12 21" id="KW-0862">Zinc</keyword>
<dbReference type="InterPro" id="IPR036291">
    <property type="entry name" value="NAD(P)-bd_dom_sf"/>
</dbReference>
<dbReference type="GO" id="GO:0004765">
    <property type="term" value="F:shikimate kinase activity"/>
    <property type="evidence" value="ECO:0007669"/>
    <property type="project" value="UniProtKB-UniRule"/>
</dbReference>
<comment type="similarity">
    <text evidence="21">In the 2nd section; belongs to the EPSP synthase family.</text>
</comment>
<keyword evidence="16 21" id="KW-0057">Aromatic amino acid biosynthesis</keyword>
<evidence type="ECO:0000259" key="22">
    <source>
        <dbReference type="Pfam" id="PF00275"/>
    </source>
</evidence>
<evidence type="ECO:0000259" key="26">
    <source>
        <dbReference type="Pfam" id="PF18317"/>
    </source>
</evidence>
<feature type="active site" description="Proton acceptor; for 3-dehydroquinate synthase activity" evidence="21">
    <location>
        <position position="339"/>
    </location>
</feature>
<feature type="binding site" evidence="21">
    <location>
        <begin position="209"/>
        <end position="210"/>
    </location>
    <ligand>
        <name>NAD(+)</name>
        <dbReference type="ChEBI" id="CHEBI:57540"/>
    </ligand>
</feature>
<comment type="catalytic activity">
    <reaction evidence="21">
        <text>3-dehydroquinate = 3-dehydroshikimate + H2O</text>
        <dbReference type="Rhea" id="RHEA:21096"/>
        <dbReference type="ChEBI" id="CHEBI:15377"/>
        <dbReference type="ChEBI" id="CHEBI:16630"/>
        <dbReference type="ChEBI" id="CHEBI:32364"/>
        <dbReference type="EC" id="4.2.1.10"/>
    </reaction>
</comment>
<comment type="pathway">
    <text evidence="1 21">Metabolic intermediate biosynthesis; chorismate biosynthesis; chorismate from D-erythrose 4-phosphate and phosphoenolpyruvate: step 6/7.</text>
</comment>
<evidence type="ECO:0000259" key="23">
    <source>
        <dbReference type="Pfam" id="PF01488"/>
    </source>
</evidence>
<feature type="domain" description="Enolpyruvate transferase" evidence="22">
    <location>
        <begin position="489"/>
        <end position="933"/>
    </location>
</feature>
<comment type="catalytic activity">
    <reaction evidence="19">
        <text>3-phosphoshikimate + phosphoenolpyruvate = 5-O-(1-carboxyvinyl)-3-phosphoshikimate + phosphate</text>
        <dbReference type="Rhea" id="RHEA:21256"/>
        <dbReference type="ChEBI" id="CHEBI:43474"/>
        <dbReference type="ChEBI" id="CHEBI:57701"/>
        <dbReference type="ChEBI" id="CHEBI:58702"/>
        <dbReference type="ChEBI" id="CHEBI:145989"/>
        <dbReference type="EC" id="2.5.1.19"/>
    </reaction>
    <physiologicalReaction direction="left-to-right" evidence="19">
        <dbReference type="Rhea" id="RHEA:21257"/>
    </physiologicalReaction>
</comment>
<dbReference type="Pfam" id="PF01202">
    <property type="entry name" value="SKI"/>
    <property type="match status" value="1"/>
</dbReference>
<keyword evidence="7 21" id="KW-0028">Amino-acid biosynthesis</keyword>
<feature type="domain" description="Quinate/shikimate 5-dehydrogenase/glutamyl-tRNA reductase" evidence="23">
    <location>
        <begin position="1548"/>
        <end position="1595"/>
    </location>
</feature>
<evidence type="ECO:0000256" key="8">
    <source>
        <dbReference type="ARBA" id="ARBA00022679"/>
    </source>
</evidence>
<dbReference type="Gene3D" id="1.20.1090.10">
    <property type="entry name" value="Dehydroquinate synthase-like - alpha domain"/>
    <property type="match status" value="1"/>
</dbReference>
<comment type="subcellular location">
    <subcellularLocation>
        <location evidence="21">Cytoplasm</location>
    </subcellularLocation>
</comment>
<evidence type="ECO:0000256" key="1">
    <source>
        <dbReference type="ARBA" id="ARBA00004811"/>
    </source>
</evidence>
<dbReference type="SUPFAM" id="SSF53223">
    <property type="entry name" value="Aminoacid dehydrogenase-like, N-terminal domain"/>
    <property type="match status" value="1"/>
</dbReference>
<keyword evidence="10 21" id="KW-0547">Nucleotide-binding</keyword>
<dbReference type="Pfam" id="PF01761">
    <property type="entry name" value="DHQ_synthase"/>
    <property type="match status" value="1"/>
</dbReference>
<dbReference type="PANTHER" id="PTHR21090">
    <property type="entry name" value="AROM/DEHYDROQUINATE SYNTHASE"/>
    <property type="match status" value="1"/>
</dbReference>
<feature type="domain" description="3-dehydroquinate synthase C-terminal" evidence="27">
    <location>
        <begin position="261"/>
        <end position="437"/>
    </location>
</feature>
<comment type="similarity">
    <text evidence="4">In the N-terminal section; belongs to the shikimate kinase family.</text>
</comment>
<dbReference type="GO" id="GO:0009073">
    <property type="term" value="P:aromatic amino acid family biosynthetic process"/>
    <property type="evidence" value="ECO:0007669"/>
    <property type="project" value="UniProtKB-UniRule"/>
</dbReference>
<feature type="binding site" evidence="21">
    <location>
        <begin position="184"/>
        <end position="186"/>
    </location>
    <ligand>
        <name>NAD(+)</name>
        <dbReference type="ChEBI" id="CHEBI:57540"/>
    </ligand>
</feature>
<dbReference type="InterPro" id="IPR046346">
    <property type="entry name" value="Aminoacid_DH-like_N_sf"/>
</dbReference>
<comment type="similarity">
    <text evidence="5">Belongs to the EPSP synthase family.</text>
</comment>
<dbReference type="InterPro" id="IPR056179">
    <property type="entry name" value="DHQS_C"/>
</dbReference>
<comment type="similarity">
    <text evidence="3">In the 2nd section; belongs to the type-I 3-dehydroquinase family.</text>
</comment>
<dbReference type="PANTHER" id="PTHR21090:SF5">
    <property type="entry name" value="PENTAFUNCTIONAL AROM POLYPEPTIDE"/>
    <property type="match status" value="1"/>
</dbReference>
<evidence type="ECO:0000256" key="18">
    <source>
        <dbReference type="ARBA" id="ARBA00023268"/>
    </source>
</evidence>
<evidence type="ECO:0000256" key="6">
    <source>
        <dbReference type="ARBA" id="ARBA00022490"/>
    </source>
</evidence>
<comment type="caution">
    <text evidence="28">The sequence shown here is derived from an EMBL/GenBank/DDBJ whole genome shotgun (WGS) entry which is preliminary data.</text>
</comment>
<feature type="active site" description="Proton acceptor; for 3-dehydroquinate synthase activity" evidence="21">
    <location>
        <position position="354"/>
    </location>
</feature>
<dbReference type="InterPro" id="IPR031322">
    <property type="entry name" value="Shikimate/glucono_kinase"/>
</dbReference>
<comment type="catalytic activity">
    <reaction evidence="20 21">
        <text>shikimate + ATP = 3-phosphoshikimate + ADP + H(+)</text>
        <dbReference type="Rhea" id="RHEA:13121"/>
        <dbReference type="ChEBI" id="CHEBI:15378"/>
        <dbReference type="ChEBI" id="CHEBI:30616"/>
        <dbReference type="ChEBI" id="CHEBI:36208"/>
        <dbReference type="ChEBI" id="CHEBI:145989"/>
        <dbReference type="ChEBI" id="CHEBI:456216"/>
        <dbReference type="EC" id="2.7.1.71"/>
    </reaction>
</comment>
<dbReference type="PROSITE" id="PS00104">
    <property type="entry name" value="EPSP_SYNTHASE_1"/>
    <property type="match status" value="1"/>
</dbReference>
<name>A0A5B0M0K6_PUCGR</name>
<dbReference type="GO" id="GO:0005524">
    <property type="term" value="F:ATP binding"/>
    <property type="evidence" value="ECO:0007669"/>
    <property type="project" value="UniProtKB-UniRule"/>
</dbReference>
<dbReference type="PIRSF" id="PIRSF000514">
    <property type="entry name" value="Pentafunct_AroM"/>
    <property type="match status" value="1"/>
</dbReference>
<feature type="active site" description="Schiff-base intermediate with substrate; for 3-dehydroquinate dehydratase activity" evidence="21">
    <location>
        <position position="1328"/>
    </location>
</feature>
<feature type="active site" description="For EPSP synthase activity" evidence="21">
    <location>
        <position position="921"/>
    </location>
</feature>
<dbReference type="GO" id="GO:0004764">
    <property type="term" value="F:shikimate 3-dehydrogenase (NADP+) activity"/>
    <property type="evidence" value="ECO:0007669"/>
    <property type="project" value="UniProtKB-UniRule"/>
</dbReference>
<evidence type="ECO:0000256" key="20">
    <source>
        <dbReference type="ARBA" id="ARBA00048567"/>
    </source>
</evidence>
<feature type="binding site" evidence="21">
    <location>
        <position position="231"/>
    </location>
    <ligand>
        <name>NAD(+)</name>
        <dbReference type="ChEBI" id="CHEBI:57540"/>
    </ligand>
</feature>
<dbReference type="EC" id="2.5.1.19" evidence="21"/>
<evidence type="ECO:0000256" key="16">
    <source>
        <dbReference type="ARBA" id="ARBA00023141"/>
    </source>
</evidence>
<feature type="binding site" evidence="21">
    <location>
        <begin position="249"/>
        <end position="252"/>
    </location>
    <ligand>
        <name>NAD(+)</name>
        <dbReference type="ChEBI" id="CHEBI:57540"/>
    </ligand>
</feature>
<dbReference type="CDD" id="cd01556">
    <property type="entry name" value="EPSP_synthase"/>
    <property type="match status" value="1"/>
</dbReference>
<evidence type="ECO:0000313" key="28">
    <source>
        <dbReference type="EMBL" id="KAA1070285.1"/>
    </source>
</evidence>
<keyword evidence="13 21" id="KW-0067">ATP-binding</keyword>
<dbReference type="InterPro" id="IPR013708">
    <property type="entry name" value="Shikimate_DH-bd_N"/>
</dbReference>
<dbReference type="SUPFAM" id="SSF55205">
    <property type="entry name" value="EPT/RTPC-like"/>
    <property type="match status" value="1"/>
</dbReference>
<dbReference type="InterPro" id="IPR006151">
    <property type="entry name" value="Shikm_DH/Glu-tRNA_Rdtase"/>
</dbReference>
<feature type="binding site" evidence="21">
    <location>
        <position position="366"/>
    </location>
    <ligand>
        <name>7-phospho-2-dehydro-3-deoxy-D-arabino-heptonate</name>
        <dbReference type="ChEBI" id="CHEBI:58394"/>
    </ligand>
</feature>
<feature type="binding site" evidence="21">
    <location>
        <position position="189"/>
    </location>
    <ligand>
        <name>NAD(+)</name>
        <dbReference type="ChEBI" id="CHEBI:57540"/>
    </ligand>
</feature>
<feature type="binding site" evidence="21">
    <location>
        <position position="200"/>
    </location>
    <ligand>
        <name>7-phospho-2-dehydro-3-deoxy-D-arabino-heptonate</name>
        <dbReference type="ChEBI" id="CHEBI:58394"/>
    </ligand>
</feature>
<evidence type="ECO:0000256" key="12">
    <source>
        <dbReference type="ARBA" id="ARBA00022833"/>
    </source>
</evidence>
<dbReference type="InterPro" id="IPR013792">
    <property type="entry name" value="RNA3'P_cycl/enolpyr_Trfase_a/b"/>
</dbReference>
<feature type="region of interest" description="3-dehydroquinate synthase" evidence="21">
    <location>
        <begin position="1"/>
        <end position="463"/>
    </location>
</feature>
<feature type="binding site" evidence="21">
    <location>
        <position position="329"/>
    </location>
    <ligand>
        <name>7-phospho-2-dehydro-3-deoxy-D-arabino-heptonate</name>
        <dbReference type="ChEBI" id="CHEBI:58394"/>
    </ligand>
</feature>
<dbReference type="NCBIfam" id="TIGR01809">
    <property type="entry name" value="Shik-DH-AROM"/>
    <property type="match status" value="1"/>
</dbReference>
<dbReference type="Gene3D" id="3.40.50.10860">
    <property type="entry name" value="Leucine Dehydrogenase, chain A, domain 1"/>
    <property type="match status" value="1"/>
</dbReference>
<evidence type="ECO:0000259" key="25">
    <source>
        <dbReference type="Pfam" id="PF08501"/>
    </source>
</evidence>
<comment type="subunit">
    <text evidence="21">Homodimer.</text>
</comment>
<evidence type="ECO:0000256" key="11">
    <source>
        <dbReference type="ARBA" id="ARBA00022777"/>
    </source>
</evidence>
<feature type="binding site" evidence="21">
    <location>
        <position position="435"/>
    </location>
    <ligand>
        <name>7-phospho-2-dehydro-3-deoxy-D-arabino-heptonate</name>
        <dbReference type="ChEBI" id="CHEBI:58394"/>
    </ligand>
</feature>
<dbReference type="OrthoDB" id="197068at2759"/>
<comment type="function">
    <text evidence="21">The AROM polypeptide catalyzes 5 consecutive enzymatic reactions in prechorismate polyaromatic amino acid biosynthesis.</text>
</comment>
<accession>A0A5B0M0K6</accession>
<evidence type="ECO:0000256" key="19">
    <source>
        <dbReference type="ARBA" id="ARBA00044633"/>
    </source>
</evidence>
<dbReference type="SUPFAM" id="SSF51569">
    <property type="entry name" value="Aldolase"/>
    <property type="match status" value="1"/>
</dbReference>
<dbReference type="Pfam" id="PF01487">
    <property type="entry name" value="DHquinase_I"/>
    <property type="match status" value="1"/>
</dbReference>
<evidence type="ECO:0000256" key="3">
    <source>
        <dbReference type="ARBA" id="ARBA00006477"/>
    </source>
</evidence>
<feature type="region of interest" description="Shikimate dehydrogenase" evidence="21">
    <location>
        <begin position="1414"/>
        <end position="1719"/>
    </location>
</feature>
<dbReference type="Pfam" id="PF01488">
    <property type="entry name" value="Shikimate_DH"/>
    <property type="match status" value="1"/>
</dbReference>
<dbReference type="CDD" id="cd01065">
    <property type="entry name" value="NAD_bind_Shikimate_DH"/>
    <property type="match status" value="1"/>
</dbReference>
<comment type="pathway">
    <text evidence="2 21">Metabolic intermediate biosynthesis; chorismate biosynthesis; chorismate from D-erythrose 4-phosphate and phosphoenolpyruvate: step 5/7.</text>
</comment>
<evidence type="ECO:0000259" key="27">
    <source>
        <dbReference type="Pfam" id="PF24621"/>
    </source>
</evidence>
<dbReference type="Gene3D" id="3.40.50.300">
    <property type="entry name" value="P-loop containing nucleotide triphosphate hydrolases"/>
    <property type="match status" value="1"/>
</dbReference>
<comment type="catalytic activity">
    <reaction evidence="21">
        <text>7-phospho-2-dehydro-3-deoxy-D-arabino-heptonate = 3-dehydroquinate + phosphate</text>
        <dbReference type="Rhea" id="RHEA:21968"/>
        <dbReference type="ChEBI" id="CHEBI:32364"/>
        <dbReference type="ChEBI" id="CHEBI:43474"/>
        <dbReference type="ChEBI" id="CHEBI:58394"/>
        <dbReference type="EC" id="4.2.3.4"/>
    </reaction>
</comment>
<evidence type="ECO:0000256" key="4">
    <source>
        <dbReference type="ARBA" id="ARBA00009349"/>
    </source>
</evidence>
<dbReference type="InterPro" id="IPR001986">
    <property type="entry name" value="Enolpyruvate_Tfrase_dom"/>
</dbReference>
<feature type="binding site" evidence="21">
    <location>
        <position position="222"/>
    </location>
    <ligand>
        <name>7-phospho-2-dehydro-3-deoxy-D-arabino-heptonate</name>
        <dbReference type="ChEBI" id="CHEBI:58394"/>
    </ligand>
</feature>
<feature type="binding site" evidence="21">
    <location>
        <position position="260"/>
    </location>
    <ligand>
        <name>NAD(+)</name>
        <dbReference type="ChEBI" id="CHEBI:57540"/>
    </ligand>
</feature>
<dbReference type="Pfam" id="PF08501">
    <property type="entry name" value="Shikimate_dh_N"/>
    <property type="match status" value="1"/>
</dbReference>
<keyword evidence="9 21" id="KW-0479">Metal-binding</keyword>
<keyword evidence="14 21" id="KW-0521">NADP</keyword>
<dbReference type="PRINTS" id="PR01100">
    <property type="entry name" value="SHIKIMTKNASE"/>
</dbReference>
<dbReference type="EC" id="2.7.1.71" evidence="21"/>
<dbReference type="Gene3D" id="3.20.20.70">
    <property type="entry name" value="Aldolase class I"/>
    <property type="match status" value="1"/>
</dbReference>
<dbReference type="CDD" id="cd08195">
    <property type="entry name" value="DHQS"/>
    <property type="match status" value="1"/>
</dbReference>
<comment type="cofactor">
    <cofactor evidence="21">
        <name>Zn(2+)</name>
        <dbReference type="ChEBI" id="CHEBI:29105"/>
    </cofactor>
    <text evidence="21">Binds 2 Zn(2+) ions per subunit.</text>
</comment>
<dbReference type="PROSITE" id="PS01028">
    <property type="entry name" value="DEHYDROQUINASE_I"/>
    <property type="match status" value="1"/>
</dbReference>
<dbReference type="EC" id="4.2.1.10" evidence="21"/>
<keyword evidence="15 21" id="KW-0560">Oxidoreductase</keyword>
<dbReference type="Gene3D" id="3.40.50.720">
    <property type="entry name" value="NAD(P)-binding Rossmann-like Domain"/>
    <property type="match status" value="1"/>
</dbReference>
<dbReference type="GO" id="GO:0009423">
    <property type="term" value="P:chorismate biosynthetic process"/>
    <property type="evidence" value="ECO:0007669"/>
    <property type="project" value="UniProtKB-UniRule"/>
</dbReference>
<dbReference type="EC" id="4.2.3.4" evidence="21"/>
<dbReference type="EC" id="1.1.1.25" evidence="21"/>
<dbReference type="HAMAP" id="MF_00109">
    <property type="entry name" value="Shikimate_kinase"/>
    <property type="match status" value="1"/>
</dbReference>
<evidence type="ECO:0000256" key="15">
    <source>
        <dbReference type="ARBA" id="ARBA00023002"/>
    </source>
</evidence>
<dbReference type="Pfam" id="PF18317">
    <property type="entry name" value="SDH_C"/>
    <property type="match status" value="1"/>
</dbReference>
<comment type="caution">
    <text evidence="21">Lacks conserved residue(s) required for the propagation of feature annotation.</text>
</comment>
<dbReference type="FunFam" id="1.20.1090.10:FF:000007">
    <property type="entry name" value="Pentafunctional AROM polypeptide"/>
    <property type="match status" value="1"/>
</dbReference>
<feature type="binding site" evidence="21">
    <location>
        <begin position="153"/>
        <end position="156"/>
    </location>
    <ligand>
        <name>NAD(+)</name>
        <dbReference type="ChEBI" id="CHEBI:57540"/>
    </ligand>
</feature>
<dbReference type="SUPFAM" id="SSF56796">
    <property type="entry name" value="Dehydroquinate synthase-like"/>
    <property type="match status" value="1"/>
</dbReference>
<dbReference type="GO" id="GO:0003856">
    <property type="term" value="F:3-dehydroquinate synthase activity"/>
    <property type="evidence" value="ECO:0007669"/>
    <property type="project" value="UniProtKB-UniRule"/>
</dbReference>
<dbReference type="HAMAP" id="MF_00210">
    <property type="entry name" value="EPSP_synth"/>
    <property type="match status" value="1"/>
</dbReference>
<dbReference type="Gene3D" id="3.65.10.10">
    <property type="entry name" value="Enolpyruvate transferase domain"/>
    <property type="match status" value="2"/>
</dbReference>
<feature type="domain" description="3-dehydroquinate synthase N-terminal" evidence="24">
    <location>
        <begin position="147"/>
        <end position="259"/>
    </location>
</feature>
<evidence type="ECO:0000256" key="10">
    <source>
        <dbReference type="ARBA" id="ARBA00022741"/>
    </source>
</evidence>
<dbReference type="InterPro" id="IPR000623">
    <property type="entry name" value="Shikimate_kinase/TSH1"/>
</dbReference>
<dbReference type="InterPro" id="IPR013785">
    <property type="entry name" value="Aldolase_TIM"/>
</dbReference>
<evidence type="ECO:0000256" key="13">
    <source>
        <dbReference type="ARBA" id="ARBA00022840"/>
    </source>
</evidence>
<feature type="binding site" evidence="21">
    <location>
        <position position="366"/>
    </location>
    <ligand>
        <name>Zn(2+)</name>
        <dbReference type="ChEBI" id="CHEBI:29105"/>
        <note>catalytic</note>
    </ligand>
</feature>
<feature type="binding site" evidence="21">
    <location>
        <position position="264"/>
    </location>
    <ligand>
        <name>Zn(2+)</name>
        <dbReference type="ChEBI" id="CHEBI:29105"/>
        <note>catalytic</note>
    </ligand>
</feature>
<comment type="pathway">
    <text evidence="21">Metabolic intermediate biosynthesis; chorismate biosynthesis; chorismate from D-erythrose 4-phosphate and phosphoenolpyruvate: step 2/7.</text>
</comment>
<dbReference type="InterPro" id="IPR027417">
    <property type="entry name" value="P-loop_NTPase"/>
</dbReference>
<keyword evidence="17 21" id="KW-0456">Lyase</keyword>
<keyword evidence="29" id="KW-1185">Reference proteome</keyword>
<evidence type="ECO:0000256" key="5">
    <source>
        <dbReference type="ARBA" id="ARBA00009948"/>
    </source>
</evidence>
<evidence type="ECO:0000313" key="29">
    <source>
        <dbReference type="Proteomes" id="UP000324748"/>
    </source>
</evidence>
<feature type="binding site" evidence="21">
    <location>
        <position position="350"/>
    </location>
    <ligand>
        <name>7-phospho-2-dehydro-3-deoxy-D-arabino-heptonate</name>
        <dbReference type="ChEBI" id="CHEBI:58394"/>
    </ligand>
</feature>
<evidence type="ECO:0000256" key="17">
    <source>
        <dbReference type="ARBA" id="ARBA00023239"/>
    </source>
</evidence>
<keyword evidence="6 21" id="KW-0963">Cytoplasm</keyword>
<dbReference type="GO" id="GO:0003855">
    <property type="term" value="F:3-dehydroquinate dehydratase activity"/>
    <property type="evidence" value="ECO:0007669"/>
    <property type="project" value="UniProtKB-UniRule"/>
</dbReference>
<evidence type="ECO:0000256" key="2">
    <source>
        <dbReference type="ARBA" id="ARBA00004842"/>
    </source>
</evidence>
<dbReference type="InterPro" id="IPR016037">
    <property type="entry name" value="DHQ_synth_AroB"/>
</dbReference>
<dbReference type="NCBIfam" id="TIGR01093">
    <property type="entry name" value="aroD"/>
    <property type="match status" value="1"/>
</dbReference>
<gene>
    <name evidence="28" type="primary">ARO1_3</name>
    <name evidence="28" type="ORF">PGT21_006989</name>
</gene>
<dbReference type="NCBIfam" id="TIGR01357">
    <property type="entry name" value="aroB"/>
    <property type="match status" value="1"/>
</dbReference>
<dbReference type="FunFam" id="3.20.20.70:FF:000135">
    <property type="entry name" value="Pentafunctional AROM polypeptide"/>
    <property type="match status" value="1"/>
</dbReference>
<comment type="similarity">
    <text evidence="21">In the N-terminal section; belongs to the sugar phosphate cyclases superfamily. Dehydroquinate synthase family.</text>
</comment>
<dbReference type="InterPro" id="IPR001381">
    <property type="entry name" value="DHquinase_I"/>
</dbReference>
<evidence type="ECO:0000256" key="14">
    <source>
        <dbReference type="ARBA" id="ARBA00022857"/>
    </source>
</evidence>
<comment type="similarity">
    <text evidence="21">In the 3rd section; belongs to the shikimate kinase family.</text>
</comment>
<keyword evidence="8 21" id="KW-0808">Transferase</keyword>
<feature type="binding site" evidence="21">
    <location>
        <begin position="973"/>
        <end position="980"/>
    </location>
    <ligand>
        <name>ATP</name>
        <dbReference type="ChEBI" id="CHEBI:30616"/>
    </ligand>
</feature>
<dbReference type="SUPFAM" id="SSF52540">
    <property type="entry name" value="P-loop containing nucleoside triphosphate hydrolases"/>
    <property type="match status" value="1"/>
</dbReference>
<dbReference type="FunFam" id="3.65.10.10:FF:000007">
    <property type="entry name" value="Pentafunctional AROM polypeptide"/>
    <property type="match status" value="1"/>
</dbReference>
<feature type="binding site" evidence="21">
    <location>
        <position position="232"/>
    </location>
    <ligand>
        <name>7-phospho-2-dehydro-3-deoxy-D-arabino-heptonate</name>
        <dbReference type="ChEBI" id="CHEBI:58394"/>
    </ligand>
</feature>
<dbReference type="GO" id="GO:0005737">
    <property type="term" value="C:cytoplasm"/>
    <property type="evidence" value="ECO:0007669"/>
    <property type="project" value="UniProtKB-SubCell"/>
</dbReference>
<dbReference type="EMBL" id="VSWC01000171">
    <property type="protein sequence ID" value="KAA1070285.1"/>
    <property type="molecule type" value="Genomic_DNA"/>
</dbReference>
<feature type="domain" description="SDH C-terminal" evidence="26">
    <location>
        <begin position="1683"/>
        <end position="1703"/>
    </location>
</feature>
<feature type="binding site" evidence="21">
    <location>
        <position position="350"/>
    </location>
    <ligand>
        <name>Zn(2+)</name>
        <dbReference type="ChEBI" id="CHEBI:29105"/>
        <note>catalytic</note>
    </ligand>
</feature>
<dbReference type="CDD" id="cd00464">
    <property type="entry name" value="SK"/>
    <property type="match status" value="1"/>
</dbReference>
<dbReference type="FunFam" id="3.40.50.1970:FF:000007">
    <property type="entry name" value="Pentafunctional AROM polypeptide"/>
    <property type="match status" value="1"/>
</dbReference>
<dbReference type="InterPro" id="IPR006264">
    <property type="entry name" value="EPSP_synthase"/>
</dbReference>
<proteinExistence type="inferred from homology"/>
<dbReference type="InterPro" id="IPR036968">
    <property type="entry name" value="Enolpyruvate_Tfrase_sf"/>
</dbReference>
<keyword evidence="11 21" id="KW-0418">Kinase</keyword>
<feature type="binding site" evidence="21">
    <location>
        <begin position="343"/>
        <end position="347"/>
    </location>
    <ligand>
        <name>7-phospho-2-dehydro-3-deoxy-D-arabino-heptonate</name>
        <dbReference type="ChEBI" id="CHEBI:58394"/>
    </ligand>
</feature>
<comment type="similarity">
    <text evidence="21">In the C-terminal section; belongs to the shikimate dehydrogenase family.</text>
</comment>
<dbReference type="GO" id="GO:0008652">
    <property type="term" value="P:amino acid biosynthetic process"/>
    <property type="evidence" value="ECO:0007669"/>
    <property type="project" value="UniProtKB-KW"/>
</dbReference>
<comment type="catalytic activity">
    <reaction evidence="21">
        <text>shikimate + NADP(+) = 3-dehydroshikimate + NADPH + H(+)</text>
        <dbReference type="Rhea" id="RHEA:17737"/>
        <dbReference type="ChEBI" id="CHEBI:15378"/>
        <dbReference type="ChEBI" id="CHEBI:16630"/>
        <dbReference type="ChEBI" id="CHEBI:36208"/>
        <dbReference type="ChEBI" id="CHEBI:57783"/>
        <dbReference type="ChEBI" id="CHEBI:58349"/>
        <dbReference type="EC" id="1.1.1.25"/>
    </reaction>
</comment>
<dbReference type="FunFam" id="3.40.50.300:FF:004059">
    <property type="entry name" value="Pentafunctional AROM polypeptide"/>
    <property type="match status" value="1"/>
</dbReference>
<dbReference type="InterPro" id="IPR023193">
    <property type="entry name" value="EPSP_synthase_CS"/>
</dbReference>
<dbReference type="HAMAP" id="MF_03143">
    <property type="entry name" value="Pentafunct_AroM"/>
    <property type="match status" value="1"/>
</dbReference>
<dbReference type="UniPathway" id="UPA00053">
    <property type="reaction ID" value="UER00085"/>
</dbReference>
<dbReference type="InterPro" id="IPR008289">
    <property type="entry name" value="Pentafunct_AroM"/>
</dbReference>
<comment type="similarity">
    <text evidence="21">In the 4th section; belongs to the type-I 3-dehydroquinase family.</text>
</comment>
<dbReference type="InterPro" id="IPR030960">
    <property type="entry name" value="DHQS/DOIS_N"/>
</dbReference>
<evidence type="ECO:0000259" key="24">
    <source>
        <dbReference type="Pfam" id="PF01761"/>
    </source>
</evidence>
<evidence type="ECO:0000256" key="21">
    <source>
        <dbReference type="HAMAP-Rule" id="MF_03143"/>
    </source>
</evidence>
<dbReference type="GO" id="GO:0003866">
    <property type="term" value="F:3-phosphoshikimate 1-carboxyvinyltransferase activity"/>
    <property type="evidence" value="ECO:0007669"/>
    <property type="project" value="UniProtKB-UniRule"/>
</dbReference>
<dbReference type="InterPro" id="IPR010110">
    <property type="entry name" value="Shikimate_DH_AroM-type"/>
</dbReference>
<feature type="binding site" evidence="21">
    <location>
        <position position="216"/>
    </location>
    <ligand>
        <name>7-phospho-2-dehydro-3-deoxy-D-arabino-heptonate</name>
        <dbReference type="ChEBI" id="CHEBI:58394"/>
    </ligand>
</feature>
<dbReference type="Pfam" id="PF00275">
    <property type="entry name" value="EPSP_synthase"/>
    <property type="match status" value="1"/>
</dbReference>
<feature type="domain" description="Shikimate dehydrogenase substrate binding N-terminal" evidence="25">
    <location>
        <begin position="1419"/>
        <end position="1502"/>
    </location>
</feature>
<dbReference type="SUPFAM" id="SSF51735">
    <property type="entry name" value="NAD(P)-binding Rossmann-fold domains"/>
    <property type="match status" value="1"/>
</dbReference>
<comment type="pathway">
    <text evidence="21">Metabolic intermediate biosynthesis; chorismate biosynthesis; chorismate from D-erythrose 4-phosphate and phosphoenolpyruvate: step 3/7.</text>
</comment>
<sequence length="1719" mass="186605">MLSSSAPPVVLLPSRKDNLTIEFLVLAEAPSSVAGPIQTPSPSKPASSSTQLLINQYINKKINISSSSDLPSMAHSVCDVQTVSILGKPSIRLGYHLAPYIAHTVLTELHSSTYVLITDSNVSPRHVPALKAAFENQLPKSARLLTYILPPGEQSKSREMKAVLEDWLLDHRCTRDTVVLALGGGVIGDLIGFVSATFMRGIRFCQIPTTLLAMVDSSVGGKTAIDTPLGKNLVGAFWQPSFIFIDASYLETLPEREFVNGMAEMIKTAAIWDESQFEKLESNVDSIRSAVLSPPPRDPINPFPGRDLASRSQAQKLLLEVIADSVGVKSEVVTKDEKETGLRNLVNFGHTIGHAIEAVLTPAILHGECVSIGMILEAEVARARGCLSSSAIARLSKCLKAHGLPVSLTDPRILSSPNAPNLNLDRLLDLMSVDKKNEGKIKKIVLLSRIGKTFEERATGVEDSLIRRVLAPAVRVHPGPPPANIKEVTLRTPGSKSISNRALILAALGDGTCRLKNLLHSDDTQVMINALEEMKGASFSWEDNGATLVVSGGAGKLSSPANGKHVYLGNAGTAARFLTTVCSLVKSQVSNQSSTVITGNARMQERPIGPLVDALRTNGVQIDYLRNEGCLPLRISPEDGFPGGMIELAASVSSQYVSSVLLSAPFAQAPVTLSLVGGTVISQPYIDITISMMSTFGIQVERLSNPATGLPSNTYRIPNGTYKNPPVYEIESDASSATYPLAMAALNGLSITLETIGSGSLQGDAQFAKKVLEPMGCQVIQTERETKVIGPSTVSELRQLGEIDMEEMTDAFLTACVVLGVAVQPSEKEQKMSTRIIGIANQRVKECNRIAAMVAELGKMGIHAQELEDGIEVFGTPVDALAKRGDQVHINCYDDHRIAMAFSVLGTVPGGKGLILNEKRCVEKTWPSWWDDLSTKLGIQLDGVPAHEKLTNTTSAVAWEAKKPETPSILLCGMRGSGKSFSGQVAASTLGWPLIDTDLYFQEKCGCSIREFIQKNDWSHFREEECAVLEEILKEFPSRHVISLGGGIVETEKGRKMLMDYANSKGPVVEIIRPVEEVIAYLNEDGNRPSLGESIEQIWARREPWYRLCSNSEYFNLVHPTIDHALISEVQHAKRAMRQFFRFITGVDTNHVLLDPPVPRNTHFLCLTFPSLSPCREEDKTILDRFEELTVGCDAVELRVDLLSTSGKAPTSPSIPPTEFVVKQVAALRRLTTLPIIYTVRTCSQGGMFPDGQPEEWCKLAAMGFRTGCEYVDIELGLSPEQQKALCSQKGHSKIIASYHDFSGRLKWDSSEMIQRYHELKAYGDMVKLVSRAADGLEDNLAMLEFRKKHATLQKDRQSLITINMGRSGQMSRILSPVLSPTTHPLLPGPPAAPGQLSFSQIQTAQGLLGQIIPKQFWLFGAPIGQSRSPLIHGTGFNTLGLEGYRYQKCETSSVTDSTILEKIHASDFGGASVTIPLKVEIIKYLDQLTPDAQAVGAVNTIVPVSQRNGKIKLLGANTDWEAIKTKIEANLPAQQALGLITPSQLVRAAGVVIGAGGTARAAVYALHSLGYEQIYIHNRTRSKAEEVAKAFPSYFGIRVIDSLGFLCSGEEGVWQPSAIVSAVPAQATRLSDDPLSDRLEIPRGLFDRPGGGVVIEMSYSLGKDSPLLRAVQDLVGWKSVDGLELLVEQGARQFQLWTGKHLSMKIVSQAVYQEASSD</sequence>
<dbReference type="Gene3D" id="3.40.50.1970">
    <property type="match status" value="1"/>
</dbReference>
<protein>
    <recommendedName>
        <fullName evidence="21">Pentafunctional AROM polypeptide</fullName>
    </recommendedName>
    <domain>
        <recommendedName>
            <fullName evidence="21">3-dehydroquinate synthase</fullName>
            <shortName evidence="21">DHQS</shortName>
            <ecNumber evidence="21">4.2.3.4</ecNumber>
        </recommendedName>
    </domain>
    <domain>
        <recommendedName>
            <fullName evidence="21">3-phosphoshikimate 1-carboxyvinyltransferase</fullName>
            <ecNumber evidence="21">2.5.1.19</ecNumber>
        </recommendedName>
        <alternativeName>
            <fullName evidence="21">5-enolpyruvylshikimate-3-phosphate synthase</fullName>
            <shortName evidence="21">EPSP synthase</shortName>
            <shortName evidence="21">EPSPS</shortName>
        </alternativeName>
    </domain>
    <domain>
        <recommendedName>
            <fullName evidence="21">Shikimate kinase</fullName>
            <shortName evidence="21">SK</shortName>
            <ecNumber evidence="21">2.7.1.71</ecNumber>
        </recommendedName>
    </domain>
    <domain>
        <recommendedName>
            <fullName evidence="21">3-dehydroquinate dehydratase</fullName>
            <shortName evidence="21">3-dehydroquinase</shortName>
            <ecNumber evidence="21">4.2.1.10</ecNumber>
        </recommendedName>
    </domain>
    <domain>
        <recommendedName>
            <fullName evidence="21">Shikimate dehydrogenase</fullName>
            <ecNumber evidence="21">1.1.1.25</ecNumber>
        </recommendedName>
    </domain>
</protein>
<reference evidence="28 29" key="1">
    <citation type="submission" date="2019-05" db="EMBL/GenBank/DDBJ databases">
        <title>Emergence of the Ug99 lineage of the wheat stem rust pathogen through somatic hybridization.</title>
        <authorList>
            <person name="Li F."/>
            <person name="Upadhyaya N.M."/>
            <person name="Sperschneider J."/>
            <person name="Matny O."/>
            <person name="Nguyen-Phuc H."/>
            <person name="Mago R."/>
            <person name="Raley C."/>
            <person name="Miller M.E."/>
            <person name="Silverstein K.A.T."/>
            <person name="Henningsen E."/>
            <person name="Hirsch C.D."/>
            <person name="Visser B."/>
            <person name="Pretorius Z.A."/>
            <person name="Steffenson B.J."/>
            <person name="Schwessinger B."/>
            <person name="Dodds P.N."/>
            <person name="Figueroa M."/>
        </authorList>
    </citation>
    <scope>NUCLEOTIDE SEQUENCE [LARGE SCALE GENOMIC DNA]</scope>
    <source>
        <strain evidence="28">21-0</strain>
    </source>
</reference>
<dbReference type="InterPro" id="IPR018508">
    <property type="entry name" value="3-dehydroquinate_DH_AS"/>
</dbReference>
<feature type="binding site" evidence="21">
    <location>
        <begin position="119"/>
        <end position="121"/>
    </location>
    <ligand>
        <name>NAD(+)</name>
        <dbReference type="ChEBI" id="CHEBI:57540"/>
    </ligand>
</feature>
<evidence type="ECO:0000256" key="9">
    <source>
        <dbReference type="ARBA" id="ARBA00022723"/>
    </source>
</evidence>
<dbReference type="InterPro" id="IPR041121">
    <property type="entry name" value="SDH_C"/>
</dbReference>
<dbReference type="InterPro" id="IPR023000">
    <property type="entry name" value="Shikimate_kinase_CS"/>
</dbReference>
<dbReference type="PROSITE" id="PS00885">
    <property type="entry name" value="EPSP_SYNTHASE_2"/>
    <property type="match status" value="1"/>
</dbReference>
<evidence type="ECO:0000256" key="7">
    <source>
        <dbReference type="ARBA" id="ARBA00022605"/>
    </source>
</evidence>
<organism evidence="28 29">
    <name type="scientific">Puccinia graminis f. sp. tritici</name>
    <dbReference type="NCBI Taxonomy" id="56615"/>
    <lineage>
        <taxon>Eukaryota</taxon>
        <taxon>Fungi</taxon>
        <taxon>Dikarya</taxon>
        <taxon>Basidiomycota</taxon>
        <taxon>Pucciniomycotina</taxon>
        <taxon>Pucciniomycetes</taxon>
        <taxon>Pucciniales</taxon>
        <taxon>Pucciniaceae</taxon>
        <taxon>Puccinia</taxon>
    </lineage>
</organism>
<dbReference type="NCBIfam" id="TIGR01356">
    <property type="entry name" value="aroA"/>
    <property type="match status" value="1"/>
</dbReference>
<dbReference type="CDD" id="cd00502">
    <property type="entry name" value="DHQase_I"/>
    <property type="match status" value="1"/>
</dbReference>
<dbReference type="GO" id="GO:0046872">
    <property type="term" value="F:metal ion binding"/>
    <property type="evidence" value="ECO:0007669"/>
    <property type="project" value="UniProtKB-UniRule"/>
</dbReference>
<keyword evidence="18 21" id="KW-0511">Multifunctional enzyme</keyword>
<comment type="pathway">
    <text evidence="21">Metabolic intermediate biosynthesis; chorismate biosynthesis; chorismate from D-erythrose 4-phosphate and phosphoenolpyruvate: step 4/7.</text>
</comment>